<keyword evidence="2" id="KW-0479">Metal-binding</keyword>
<dbReference type="Gene3D" id="3.40.50.11740">
    <property type="entry name" value="HypD, alpha/beta domain 2"/>
    <property type="match status" value="2"/>
</dbReference>
<organism evidence="4 5">
    <name type="scientific">Nocardia mangyaensis</name>
    <dbReference type="NCBI Taxonomy" id="2213200"/>
    <lineage>
        <taxon>Bacteria</taxon>
        <taxon>Bacillati</taxon>
        <taxon>Actinomycetota</taxon>
        <taxon>Actinomycetes</taxon>
        <taxon>Mycobacteriales</taxon>
        <taxon>Nocardiaceae</taxon>
        <taxon>Nocardia</taxon>
    </lineage>
</organism>
<sequence>MKYLDEFSDPDLAKKLLDQIHAATSHRWAIMEVCGGQTHSIIRHGIDQLLPDAIEMIHGPGCPVCVTPLEVIDKALEIAAQPGVIFCSFGDMLRVPGSERDLFRVKSEGGDVRVVYSPLDALTIARENPDRQVVFFGIGFETTAPANAMTVYQAKKLGIENFSLLVSHVLVPPAIAAIMESPSCRVQGFLAAGHVCSVMGTEEYPPLADKYGVPMVVTGFEPLDILEGIRRTVTQLEDGRHELENAYPRAVRAEGNAVAKAMLTDVFDVTDRAWRGIGVIPSSGWRLSDRYRAYDAEDRFSVSDLHTAESSICRSGEVLQGLIKPHECAAFGKQCTPRNPLGATMVSSEGACAAYYLYRRLDLPAEVAHA</sequence>
<dbReference type="RefSeq" id="WP_071927518.1">
    <property type="nucleotide sequence ID" value="NZ_CP018082.1"/>
</dbReference>
<dbReference type="InterPro" id="IPR002780">
    <property type="entry name" value="Hyd_form_HypD"/>
</dbReference>
<dbReference type="Gene3D" id="6.10.20.100">
    <property type="match status" value="1"/>
</dbReference>
<dbReference type="PIRSF" id="PIRSF005622">
    <property type="entry name" value="Hydrgn_mat_hypD"/>
    <property type="match status" value="1"/>
</dbReference>
<evidence type="ECO:0000313" key="5">
    <source>
        <dbReference type="Proteomes" id="UP000183810"/>
    </source>
</evidence>
<comment type="similarity">
    <text evidence="1">Belongs to the HypD family.</text>
</comment>
<dbReference type="EMBL" id="CP018082">
    <property type="protein sequence ID" value="APE34338.1"/>
    <property type="molecule type" value="Genomic_DNA"/>
</dbReference>
<evidence type="ECO:0000256" key="1">
    <source>
        <dbReference type="ARBA" id="ARBA00007888"/>
    </source>
</evidence>
<dbReference type="Proteomes" id="UP000183810">
    <property type="component" value="Chromosome"/>
</dbReference>
<dbReference type="OrthoDB" id="9770424at2"/>
<name>A0A1J0VQQ2_9NOCA</name>
<reference evidence="4" key="1">
    <citation type="submission" date="2016-11" db="EMBL/GenBank/DDBJ databases">
        <authorList>
            <person name="Jaros S."/>
            <person name="Januszkiewicz K."/>
            <person name="Wedrychowicz H."/>
        </authorList>
    </citation>
    <scope>NUCLEOTIDE SEQUENCE [LARGE SCALE GENOMIC DNA]</scope>
    <source>
        <strain evidence="4">Y48</strain>
    </source>
</reference>
<protein>
    <submittedName>
        <fullName evidence="4">Hydrogenase formation protein HypD</fullName>
    </submittedName>
</protein>
<keyword evidence="5" id="KW-1185">Reference proteome</keyword>
<gene>
    <name evidence="4" type="ORF">BOX37_10665</name>
</gene>
<dbReference type="KEGG" id="nsl:BOX37_10665"/>
<dbReference type="Pfam" id="PF01924">
    <property type="entry name" value="HypD"/>
    <property type="match status" value="1"/>
</dbReference>
<evidence type="ECO:0000256" key="2">
    <source>
        <dbReference type="ARBA" id="ARBA00022723"/>
    </source>
</evidence>
<dbReference type="InterPro" id="IPR042244">
    <property type="entry name" value="HypD_2_sf"/>
</dbReference>
<evidence type="ECO:0000313" key="4">
    <source>
        <dbReference type="EMBL" id="APE34338.1"/>
    </source>
</evidence>
<dbReference type="AlphaFoldDB" id="A0A1J0VQQ2"/>
<dbReference type="PANTHER" id="PTHR30149:SF0">
    <property type="entry name" value="HYDROGENASE MATURATION FACTOR HYPD"/>
    <property type="match status" value="1"/>
</dbReference>
<dbReference type="NCBIfam" id="TIGR00075">
    <property type="entry name" value="hypD"/>
    <property type="match status" value="1"/>
</dbReference>
<dbReference type="PANTHER" id="PTHR30149">
    <property type="entry name" value="HYDROGENASE PROTEIN ASSEMBLY PROTEIN HYPD"/>
    <property type="match status" value="1"/>
</dbReference>
<dbReference type="GO" id="GO:0051539">
    <property type="term" value="F:4 iron, 4 sulfur cluster binding"/>
    <property type="evidence" value="ECO:0007669"/>
    <property type="project" value="TreeGrafter"/>
</dbReference>
<evidence type="ECO:0000256" key="3">
    <source>
        <dbReference type="ARBA" id="ARBA00023004"/>
    </source>
</evidence>
<dbReference type="GO" id="GO:0005506">
    <property type="term" value="F:iron ion binding"/>
    <property type="evidence" value="ECO:0007669"/>
    <property type="project" value="TreeGrafter"/>
</dbReference>
<accession>A0A1J0VQQ2</accession>
<dbReference type="GO" id="GO:0070025">
    <property type="term" value="F:carbon monoxide binding"/>
    <property type="evidence" value="ECO:0007669"/>
    <property type="project" value="TreeGrafter"/>
</dbReference>
<dbReference type="InterPro" id="IPR042243">
    <property type="entry name" value="HypD_1"/>
</dbReference>
<keyword evidence="3" id="KW-0408">Iron</keyword>
<dbReference type="GO" id="GO:0051604">
    <property type="term" value="P:protein maturation"/>
    <property type="evidence" value="ECO:0007669"/>
    <property type="project" value="TreeGrafter"/>
</dbReference>
<proteinExistence type="inferred from homology"/>